<keyword evidence="4" id="KW-1185">Reference proteome</keyword>
<dbReference type="SUPFAM" id="SSF50156">
    <property type="entry name" value="PDZ domain-like"/>
    <property type="match status" value="1"/>
</dbReference>
<organism evidence="3 4">
    <name type="scientific">Penaeus vannamei</name>
    <name type="common">Whiteleg shrimp</name>
    <name type="synonym">Litopenaeus vannamei</name>
    <dbReference type="NCBI Taxonomy" id="6689"/>
    <lineage>
        <taxon>Eukaryota</taxon>
        <taxon>Metazoa</taxon>
        <taxon>Ecdysozoa</taxon>
        <taxon>Arthropoda</taxon>
        <taxon>Crustacea</taxon>
        <taxon>Multicrustacea</taxon>
        <taxon>Malacostraca</taxon>
        <taxon>Eumalacostraca</taxon>
        <taxon>Eucarida</taxon>
        <taxon>Decapoda</taxon>
        <taxon>Dendrobranchiata</taxon>
        <taxon>Penaeoidea</taxon>
        <taxon>Penaeidae</taxon>
        <taxon>Penaeus</taxon>
    </lineage>
</organism>
<dbReference type="PANTHER" id="PTHR11324:SF16">
    <property type="entry name" value="PDZ DOMAIN-CONTAINING PROTEIN 2"/>
    <property type="match status" value="1"/>
</dbReference>
<dbReference type="PANTHER" id="PTHR11324">
    <property type="entry name" value="IL16-RELATED"/>
    <property type="match status" value="1"/>
</dbReference>
<dbReference type="InterPro" id="IPR001478">
    <property type="entry name" value="PDZ"/>
</dbReference>
<feature type="domain" description="PDZ" evidence="2">
    <location>
        <begin position="363"/>
        <end position="437"/>
    </location>
</feature>
<dbReference type="EMBL" id="QCYY01001369">
    <property type="protein sequence ID" value="ROT78525.1"/>
    <property type="molecule type" value="Genomic_DNA"/>
</dbReference>
<feature type="region of interest" description="Disordered" evidence="1">
    <location>
        <begin position="308"/>
        <end position="348"/>
    </location>
</feature>
<dbReference type="Pfam" id="PF00595">
    <property type="entry name" value="PDZ"/>
    <property type="match status" value="1"/>
</dbReference>
<name>A0A423TPZ6_PENVA</name>
<reference evidence="3 4" key="1">
    <citation type="submission" date="2018-04" db="EMBL/GenBank/DDBJ databases">
        <authorList>
            <person name="Zhang X."/>
            <person name="Yuan J."/>
            <person name="Li F."/>
            <person name="Xiang J."/>
        </authorList>
    </citation>
    <scope>NUCLEOTIDE SEQUENCE [LARGE SCALE GENOMIC DNA]</scope>
    <source>
        <tissue evidence="3">Muscle</tissue>
    </source>
</reference>
<dbReference type="PROSITE" id="PS50106">
    <property type="entry name" value="PDZ"/>
    <property type="match status" value="1"/>
</dbReference>
<feature type="compositionally biased region" description="Low complexity" evidence="1">
    <location>
        <begin position="239"/>
        <end position="262"/>
    </location>
</feature>
<dbReference type="OrthoDB" id="6022711at2759"/>
<proteinExistence type="predicted"/>
<feature type="region of interest" description="Disordered" evidence="1">
    <location>
        <begin position="70"/>
        <end position="89"/>
    </location>
</feature>
<evidence type="ECO:0000313" key="4">
    <source>
        <dbReference type="Proteomes" id="UP000283509"/>
    </source>
</evidence>
<evidence type="ECO:0000259" key="2">
    <source>
        <dbReference type="PROSITE" id="PS50106"/>
    </source>
</evidence>
<dbReference type="Gene3D" id="2.30.42.10">
    <property type="match status" value="1"/>
</dbReference>
<dbReference type="Proteomes" id="UP000283509">
    <property type="component" value="Unassembled WGS sequence"/>
</dbReference>
<dbReference type="AlphaFoldDB" id="A0A423TPZ6"/>
<sequence>MCLYSSHPRLWPGVMGLFRRSSSTEAPPTLLRLSPLRQSVGAGTSHAHTHYYRTHAAVVTESPVLRRLHHRRASSVDPAPREKGSPRFRRRVESQWSSLVSRWRNIGSPARHVVTPTPDHEGLVGGGDRVHMMRHRRSRQTRAMSLCDADDEWAAPNRQWVDSRAVLEWARRCGERDDEQDSGVTAFSETCSDTFPASDRHDDTAPAPHPGDGVPPPPPRDPSPPGEFSHSCSTPLFLAYARSAPQPRSPAGARPARPAPARIVADHGRRSPPTPTSLTLGRAGLRSIAASPSDAEDRLKLQRLKCSLDTSTDSPPKAPLTPTSDHNKSTSSHEDEDADKTDGQPSFCTLPRQKREVTFQIRTVVFEKGPGHRSLGFSIVGGTDSPRGSMGIFVKTVFPQGQAASSGALQEGDEILAINGKPLHGSSHKEAILAFKEIKQGKVVLHIGRRRKKKAVAHQ</sequence>
<evidence type="ECO:0000256" key="1">
    <source>
        <dbReference type="SAM" id="MobiDB-lite"/>
    </source>
</evidence>
<dbReference type="SMART" id="SM00228">
    <property type="entry name" value="PDZ"/>
    <property type="match status" value="1"/>
</dbReference>
<feature type="compositionally biased region" description="Polar residues" evidence="1">
    <location>
        <begin position="182"/>
        <end position="195"/>
    </location>
</feature>
<feature type="region of interest" description="Disordered" evidence="1">
    <location>
        <begin position="175"/>
        <end position="284"/>
    </location>
</feature>
<dbReference type="CDD" id="cd06759">
    <property type="entry name" value="PDZ3_PDZD2-PDZ1_hPro-IL-16-like"/>
    <property type="match status" value="1"/>
</dbReference>
<gene>
    <name evidence="3" type="ORF">C7M84_002759</name>
</gene>
<protein>
    <recommendedName>
        <fullName evidence="2">PDZ domain-containing protein</fullName>
    </recommendedName>
</protein>
<evidence type="ECO:0000313" key="3">
    <source>
        <dbReference type="EMBL" id="ROT78525.1"/>
    </source>
</evidence>
<dbReference type="InterPro" id="IPR036034">
    <property type="entry name" value="PDZ_sf"/>
</dbReference>
<accession>A0A423TPZ6</accession>
<feature type="compositionally biased region" description="Pro residues" evidence="1">
    <location>
        <begin position="207"/>
        <end position="225"/>
    </location>
</feature>
<reference evidence="3 4" key="2">
    <citation type="submission" date="2019-01" db="EMBL/GenBank/DDBJ databases">
        <title>The decoding of complex shrimp genome reveals the adaptation for benthos swimmer, frequently molting mechanism and breeding impact on genome.</title>
        <authorList>
            <person name="Sun Y."/>
            <person name="Gao Y."/>
            <person name="Yu Y."/>
        </authorList>
    </citation>
    <scope>NUCLEOTIDE SEQUENCE [LARGE SCALE GENOMIC DNA]</scope>
    <source>
        <tissue evidence="3">Muscle</tissue>
    </source>
</reference>
<comment type="caution">
    <text evidence="3">The sequence shown here is derived from an EMBL/GenBank/DDBJ whole genome shotgun (WGS) entry which is preliminary data.</text>
</comment>
<dbReference type="STRING" id="6689.A0A423TPZ6"/>